<accession>A0A1U7CP24</accession>
<dbReference type="KEGG" id="pbor:BSF38_02116"/>
<keyword evidence="1" id="KW-0812">Transmembrane</keyword>
<proteinExistence type="predicted"/>
<protein>
    <submittedName>
        <fullName evidence="2">Uncharacterized protein</fullName>
    </submittedName>
</protein>
<feature type="transmembrane region" description="Helical" evidence="1">
    <location>
        <begin position="62"/>
        <end position="81"/>
    </location>
</feature>
<feature type="transmembrane region" description="Helical" evidence="1">
    <location>
        <begin position="25"/>
        <end position="47"/>
    </location>
</feature>
<dbReference type="STRING" id="1387353.BSF38_02116"/>
<keyword evidence="1" id="KW-1133">Transmembrane helix</keyword>
<evidence type="ECO:0000313" key="3">
    <source>
        <dbReference type="Proteomes" id="UP000186309"/>
    </source>
</evidence>
<keyword evidence="3" id="KW-1185">Reference proteome</keyword>
<dbReference type="EMBL" id="CP019082">
    <property type="protein sequence ID" value="APW60633.1"/>
    <property type="molecule type" value="Genomic_DNA"/>
</dbReference>
<feature type="transmembrane region" description="Helical" evidence="1">
    <location>
        <begin position="126"/>
        <end position="144"/>
    </location>
</feature>
<sequence length="166" mass="18281">MHEPPESSVELDPTSLRCLERTRSWVLNILVVVGLMIMASGLILRYVDWKLIVGDVEGWRRALYGGLIGVIAFSHLTRRIMGARDRLRPPETRAERFFKSHVGAAAVGGLAAALGLVYGLTIEPRFESVVIFWVAALVLGILALPKSIELEDFSEPMTPAGITEAR</sequence>
<gene>
    <name evidence="2" type="ORF">BSF38_02116</name>
</gene>
<evidence type="ECO:0000256" key="1">
    <source>
        <dbReference type="SAM" id="Phobius"/>
    </source>
</evidence>
<dbReference type="RefSeq" id="WP_076345409.1">
    <property type="nucleotide sequence ID" value="NZ_CP019082.1"/>
</dbReference>
<name>A0A1U7CP24_9BACT</name>
<dbReference type="AlphaFoldDB" id="A0A1U7CP24"/>
<dbReference type="OrthoDB" id="278677at2"/>
<evidence type="ECO:0000313" key="2">
    <source>
        <dbReference type="EMBL" id="APW60633.1"/>
    </source>
</evidence>
<keyword evidence="1" id="KW-0472">Membrane</keyword>
<dbReference type="Proteomes" id="UP000186309">
    <property type="component" value="Chromosome"/>
</dbReference>
<reference evidence="3" key="1">
    <citation type="submission" date="2016-12" db="EMBL/GenBank/DDBJ databases">
        <title>Comparative genomics of four Isosphaeraceae planctomycetes: a common pool of plasmids and glycoside hydrolase genes.</title>
        <authorList>
            <person name="Ivanova A."/>
        </authorList>
    </citation>
    <scope>NUCLEOTIDE SEQUENCE [LARGE SCALE GENOMIC DNA]</scope>
    <source>
        <strain evidence="3">PX4</strain>
    </source>
</reference>
<organism evidence="2 3">
    <name type="scientific">Paludisphaera borealis</name>
    <dbReference type="NCBI Taxonomy" id="1387353"/>
    <lineage>
        <taxon>Bacteria</taxon>
        <taxon>Pseudomonadati</taxon>
        <taxon>Planctomycetota</taxon>
        <taxon>Planctomycetia</taxon>
        <taxon>Isosphaerales</taxon>
        <taxon>Isosphaeraceae</taxon>
        <taxon>Paludisphaera</taxon>
    </lineage>
</organism>
<feature type="transmembrane region" description="Helical" evidence="1">
    <location>
        <begin position="102"/>
        <end position="120"/>
    </location>
</feature>